<keyword evidence="3" id="KW-1185">Reference proteome</keyword>
<dbReference type="PROSITE" id="PS51819">
    <property type="entry name" value="VOC"/>
    <property type="match status" value="1"/>
</dbReference>
<dbReference type="Gene3D" id="3.30.720.120">
    <property type="match status" value="1"/>
</dbReference>
<proteinExistence type="predicted"/>
<dbReference type="Gene3D" id="3.30.720.110">
    <property type="match status" value="1"/>
</dbReference>
<dbReference type="EMBL" id="FWFT01000003">
    <property type="protein sequence ID" value="SLN39484.1"/>
    <property type="molecule type" value="Genomic_DNA"/>
</dbReference>
<dbReference type="CDD" id="cd07246">
    <property type="entry name" value="VOC_like"/>
    <property type="match status" value="1"/>
</dbReference>
<evidence type="ECO:0000313" key="3">
    <source>
        <dbReference type="Proteomes" id="UP000193623"/>
    </source>
</evidence>
<feature type="domain" description="VOC" evidence="1">
    <location>
        <begin position="9"/>
        <end position="127"/>
    </location>
</feature>
<dbReference type="SUPFAM" id="SSF54593">
    <property type="entry name" value="Glyoxalase/Bleomycin resistance protein/Dihydroxybiphenyl dioxygenase"/>
    <property type="match status" value="1"/>
</dbReference>
<dbReference type="PANTHER" id="PTHR34109">
    <property type="entry name" value="BNAUNNG04460D PROTEIN-RELATED"/>
    <property type="match status" value="1"/>
</dbReference>
<reference evidence="2 3" key="1">
    <citation type="submission" date="2017-03" db="EMBL/GenBank/DDBJ databases">
        <authorList>
            <person name="Afonso C.L."/>
            <person name="Miller P.J."/>
            <person name="Scott M.A."/>
            <person name="Spackman E."/>
            <person name="Goraichik I."/>
            <person name="Dimitrov K.M."/>
            <person name="Suarez D.L."/>
            <person name="Swayne D.E."/>
        </authorList>
    </citation>
    <scope>NUCLEOTIDE SEQUENCE [LARGE SCALE GENOMIC DNA]</scope>
    <source>
        <strain evidence="2 3">CECT 8397</strain>
    </source>
</reference>
<dbReference type="RefSeq" id="WP_085864393.1">
    <property type="nucleotide sequence ID" value="NZ_FWFT01000003.1"/>
</dbReference>
<gene>
    <name evidence="2" type="ORF">PSJ8397_01951</name>
</gene>
<dbReference type="InterPro" id="IPR004360">
    <property type="entry name" value="Glyas_Fos-R_dOase_dom"/>
</dbReference>
<sequence length="128" mass="13759">MADREGDAALGSPVTPYFTVEDADLFLGFIQTVFDAQMVKDDRYADGRVPHARARIGTSLIMVNTANEAYPANVSQMHLRVANVEATLARAVNAGAKVSMAPNTRPHGERMAGVTDPCGNIWWIASPA</sequence>
<dbReference type="OrthoDB" id="9806868at2"/>
<dbReference type="InterPro" id="IPR037523">
    <property type="entry name" value="VOC_core"/>
</dbReference>
<dbReference type="PANTHER" id="PTHR34109:SF1">
    <property type="entry name" value="VOC DOMAIN-CONTAINING PROTEIN"/>
    <property type="match status" value="1"/>
</dbReference>
<protein>
    <submittedName>
        <fullName evidence="2">Glyoxalase-like domain protein</fullName>
    </submittedName>
</protein>
<dbReference type="AlphaFoldDB" id="A0A1Y5SFA1"/>
<evidence type="ECO:0000259" key="1">
    <source>
        <dbReference type="PROSITE" id="PS51819"/>
    </source>
</evidence>
<dbReference type="Pfam" id="PF00903">
    <property type="entry name" value="Glyoxalase"/>
    <property type="match status" value="1"/>
</dbReference>
<name>A0A1Y5SFA1_9RHOB</name>
<organism evidence="2 3">
    <name type="scientific">Pseudooctadecabacter jejudonensis</name>
    <dbReference type="NCBI Taxonomy" id="1391910"/>
    <lineage>
        <taxon>Bacteria</taxon>
        <taxon>Pseudomonadati</taxon>
        <taxon>Pseudomonadota</taxon>
        <taxon>Alphaproteobacteria</taxon>
        <taxon>Rhodobacterales</taxon>
        <taxon>Paracoccaceae</taxon>
        <taxon>Pseudooctadecabacter</taxon>
    </lineage>
</organism>
<accession>A0A1Y5SFA1</accession>
<evidence type="ECO:0000313" key="2">
    <source>
        <dbReference type="EMBL" id="SLN39484.1"/>
    </source>
</evidence>
<dbReference type="InterPro" id="IPR029068">
    <property type="entry name" value="Glyas_Bleomycin-R_OHBP_Dase"/>
</dbReference>
<dbReference type="Proteomes" id="UP000193623">
    <property type="component" value="Unassembled WGS sequence"/>
</dbReference>